<keyword evidence="3" id="KW-1185">Reference proteome</keyword>
<reference evidence="2" key="2">
    <citation type="journal article" date="2023" name="IMA Fungus">
        <title>Comparative genomic study of the Penicillium genus elucidates a diverse pangenome and 15 lateral gene transfer events.</title>
        <authorList>
            <person name="Petersen C."/>
            <person name="Sorensen T."/>
            <person name="Nielsen M.R."/>
            <person name="Sondergaard T.E."/>
            <person name="Sorensen J.L."/>
            <person name="Fitzpatrick D.A."/>
            <person name="Frisvad J.C."/>
            <person name="Nielsen K.L."/>
        </authorList>
    </citation>
    <scope>NUCLEOTIDE SEQUENCE</scope>
    <source>
        <strain evidence="2">IBT 30761</strain>
    </source>
</reference>
<evidence type="ECO:0000313" key="2">
    <source>
        <dbReference type="EMBL" id="KAJ5089865.1"/>
    </source>
</evidence>
<comment type="caution">
    <text evidence="2">The sequence shown here is derived from an EMBL/GenBank/DDBJ whole genome shotgun (WGS) entry which is preliminary data.</text>
</comment>
<dbReference type="AlphaFoldDB" id="A0A9W9K202"/>
<proteinExistence type="predicted"/>
<sequence length="63" mass="7269">MCREREEERKAEEEEEGRVDTGVVRQGRSLHAGLLDLPWLPPGECEYSVYWVYGSPVTTLEET</sequence>
<accession>A0A9W9K202</accession>
<dbReference type="Proteomes" id="UP001149074">
    <property type="component" value="Unassembled WGS sequence"/>
</dbReference>
<reference evidence="2" key="1">
    <citation type="submission" date="2022-11" db="EMBL/GenBank/DDBJ databases">
        <authorList>
            <person name="Petersen C."/>
        </authorList>
    </citation>
    <scope>NUCLEOTIDE SEQUENCE</scope>
    <source>
        <strain evidence="2">IBT 30761</strain>
    </source>
</reference>
<gene>
    <name evidence="2" type="ORF">N7532_008549</name>
</gene>
<feature type="compositionally biased region" description="Basic and acidic residues" evidence="1">
    <location>
        <begin position="1"/>
        <end position="12"/>
    </location>
</feature>
<dbReference type="RefSeq" id="XP_056471847.1">
    <property type="nucleotide sequence ID" value="XM_056621041.1"/>
</dbReference>
<evidence type="ECO:0000313" key="3">
    <source>
        <dbReference type="Proteomes" id="UP001149074"/>
    </source>
</evidence>
<dbReference type="GeneID" id="81360020"/>
<name>A0A9W9K202_9EURO</name>
<dbReference type="EMBL" id="JAPQKI010000009">
    <property type="protein sequence ID" value="KAJ5089865.1"/>
    <property type="molecule type" value="Genomic_DNA"/>
</dbReference>
<protein>
    <submittedName>
        <fullName evidence="2">Uncharacterized protein</fullName>
    </submittedName>
</protein>
<feature type="region of interest" description="Disordered" evidence="1">
    <location>
        <begin position="1"/>
        <end position="21"/>
    </location>
</feature>
<evidence type="ECO:0000256" key="1">
    <source>
        <dbReference type="SAM" id="MobiDB-lite"/>
    </source>
</evidence>
<organism evidence="2 3">
    <name type="scientific">Penicillium argentinense</name>
    <dbReference type="NCBI Taxonomy" id="1131581"/>
    <lineage>
        <taxon>Eukaryota</taxon>
        <taxon>Fungi</taxon>
        <taxon>Dikarya</taxon>
        <taxon>Ascomycota</taxon>
        <taxon>Pezizomycotina</taxon>
        <taxon>Eurotiomycetes</taxon>
        <taxon>Eurotiomycetidae</taxon>
        <taxon>Eurotiales</taxon>
        <taxon>Aspergillaceae</taxon>
        <taxon>Penicillium</taxon>
    </lineage>
</organism>